<gene>
    <name evidence="15" type="ORF">NEMVEDRAFT_v1g92170</name>
</gene>
<proteinExistence type="inferred from homology"/>
<keyword evidence="16" id="KW-1185">Reference proteome</keyword>
<dbReference type="CDD" id="cd05927">
    <property type="entry name" value="LC-FACS_euk"/>
    <property type="match status" value="1"/>
</dbReference>
<feature type="domain" description="AMP-dependent synthetase/ligase" evidence="14">
    <location>
        <begin position="47"/>
        <end position="442"/>
    </location>
</feature>
<dbReference type="InParanoid" id="A7RSR2"/>
<name>A7RSR2_NEMVE</name>
<dbReference type="Gene3D" id="3.40.50.12780">
    <property type="entry name" value="N-terminal domain of ligase-like"/>
    <property type="match status" value="1"/>
</dbReference>
<accession>A7RSR2</accession>
<comment type="function">
    <text evidence="13">Catalyzes the conversion of long-chain fatty acids to their active form acyl-CoAs for both synthesis of cellular lipids, and degradation via beta-oxidation.</text>
</comment>
<dbReference type="GO" id="GO:0005783">
    <property type="term" value="C:endoplasmic reticulum"/>
    <property type="evidence" value="ECO:0000318"/>
    <property type="project" value="GO_Central"/>
</dbReference>
<comment type="catalytic activity">
    <reaction evidence="12">
        <text>hexadecanoate + ATP + CoA = hexadecanoyl-CoA + AMP + diphosphate</text>
        <dbReference type="Rhea" id="RHEA:30751"/>
        <dbReference type="ChEBI" id="CHEBI:7896"/>
        <dbReference type="ChEBI" id="CHEBI:30616"/>
        <dbReference type="ChEBI" id="CHEBI:33019"/>
        <dbReference type="ChEBI" id="CHEBI:57287"/>
        <dbReference type="ChEBI" id="CHEBI:57379"/>
        <dbReference type="ChEBI" id="CHEBI:456215"/>
    </reaction>
    <physiologicalReaction direction="left-to-right" evidence="12">
        <dbReference type="Rhea" id="RHEA:30752"/>
    </physiologicalReaction>
</comment>
<evidence type="ECO:0000256" key="1">
    <source>
        <dbReference type="ARBA" id="ARBA00006432"/>
    </source>
</evidence>
<organism evidence="15 16">
    <name type="scientific">Nematostella vectensis</name>
    <name type="common">Starlet sea anemone</name>
    <dbReference type="NCBI Taxonomy" id="45351"/>
    <lineage>
        <taxon>Eukaryota</taxon>
        <taxon>Metazoa</taxon>
        <taxon>Cnidaria</taxon>
        <taxon>Anthozoa</taxon>
        <taxon>Hexacorallia</taxon>
        <taxon>Actiniaria</taxon>
        <taxon>Edwardsiidae</taxon>
        <taxon>Nematostella</taxon>
    </lineage>
</organism>
<dbReference type="EMBL" id="DS469535">
    <property type="protein sequence ID" value="EDO45504.1"/>
    <property type="molecule type" value="Genomic_DNA"/>
</dbReference>
<comment type="catalytic activity">
    <reaction evidence="6">
        <text>5-hydroxy-(6E,8Z,11Z,14Z)-eicosatetraenoate + ATP + CoA = 5-hydroxy-(6E,8Z,11Z,14Z)-eicosatetraenoyl-CoA + AMP + diphosphate</text>
        <dbReference type="Rhea" id="RHEA:52108"/>
        <dbReference type="ChEBI" id="CHEBI:30616"/>
        <dbReference type="ChEBI" id="CHEBI:33019"/>
        <dbReference type="ChEBI" id="CHEBI:57287"/>
        <dbReference type="ChEBI" id="CHEBI:65341"/>
        <dbReference type="ChEBI" id="CHEBI:136407"/>
        <dbReference type="ChEBI" id="CHEBI:456215"/>
    </reaction>
    <physiologicalReaction direction="left-to-right" evidence="6">
        <dbReference type="Rhea" id="RHEA:52109"/>
    </physiologicalReaction>
</comment>
<sequence>GGARRSNLSHHDVTRFHDDVNTVYEAFLRGMRMSDNGPFLGTRQATRGYKWATYSQIHERASNFGSGLCELGCDPSQETFVGLWSTNCTEWLLADLACQMFSMVTVPIYDSHGSEACTYIINKAKLSTIVCHKKKVNFLLEHAHLLPTLKSIIVISGAGEVRRDKSDILGIRIISFDEVEKIGINNPHEKVPARPEDTFTISWTSGTTGFPKGVILTHDNIISDMSAYLFLIKQDGEELTPQDTHLSYLPPEHMYERCTQVLMMMAGAKIGLYHGKREFLMDDFKALRPTVFAAVPRLLNAIYDKVVPLRRYSLFAGNTFFFHARRIIRKDTIWDRLVFKKIQDLIGGNVRIITCGSAPLSARVTSFIRCVMGCYLNEGYGSTETTAMVTMQRLKDFNTGHVGAPVPCATVKLVDVPEMDYYASNNQGEICIRGRNVFKGYLHDAERTEEAFDSSGWFYSGDIGEWTQDGTLRIIDRKKHIFKLSQGEYIAPAKIQNAYLRSMFVAQVFVHGNSLKSFIVAVVVPDAEVLIPWAKTHDIEGDIKQLCQNQTVRKAIHGDMIAKGKEAKLNSLEQVKGIYLHPELFTVEEGLLTPTLKTKRPALAQFFEEKLNVLYEDLEAMIKRPQRNGW</sequence>
<comment type="catalytic activity">
    <reaction evidence="7">
        <text>a long-chain fatty acid + ATP + CoA = a long-chain fatty acyl-CoA + AMP + diphosphate</text>
        <dbReference type="Rhea" id="RHEA:15421"/>
        <dbReference type="ChEBI" id="CHEBI:30616"/>
        <dbReference type="ChEBI" id="CHEBI:33019"/>
        <dbReference type="ChEBI" id="CHEBI:57287"/>
        <dbReference type="ChEBI" id="CHEBI:57560"/>
        <dbReference type="ChEBI" id="CHEBI:83139"/>
        <dbReference type="ChEBI" id="CHEBI:456215"/>
        <dbReference type="EC" id="6.2.1.3"/>
    </reaction>
    <physiologicalReaction direction="left-to-right" evidence="7">
        <dbReference type="Rhea" id="RHEA:15422"/>
    </physiologicalReaction>
</comment>
<evidence type="ECO:0000256" key="7">
    <source>
        <dbReference type="ARBA" id="ARBA00024484"/>
    </source>
</evidence>
<dbReference type="InterPro" id="IPR042099">
    <property type="entry name" value="ANL_N_sf"/>
</dbReference>
<dbReference type="PhylomeDB" id="A7RSR2"/>
<dbReference type="InterPro" id="IPR000873">
    <property type="entry name" value="AMP-dep_synth/lig_dom"/>
</dbReference>
<dbReference type="PANTHER" id="PTHR43272">
    <property type="entry name" value="LONG-CHAIN-FATTY-ACID--COA LIGASE"/>
    <property type="match status" value="1"/>
</dbReference>
<evidence type="ECO:0000256" key="5">
    <source>
        <dbReference type="ARBA" id="ARBA00022840"/>
    </source>
</evidence>
<comment type="catalytic activity">
    <reaction evidence="11">
        <text>(E)-hexadec-2-enoate + ATP + CoA = (2E)-hexadecenoyl-CoA + AMP + diphosphate</text>
        <dbReference type="Rhea" id="RHEA:36139"/>
        <dbReference type="ChEBI" id="CHEBI:30616"/>
        <dbReference type="ChEBI" id="CHEBI:33019"/>
        <dbReference type="ChEBI" id="CHEBI:57287"/>
        <dbReference type="ChEBI" id="CHEBI:61526"/>
        <dbReference type="ChEBI" id="CHEBI:72745"/>
        <dbReference type="ChEBI" id="CHEBI:456215"/>
    </reaction>
    <physiologicalReaction direction="left-to-right" evidence="11">
        <dbReference type="Rhea" id="RHEA:36140"/>
    </physiologicalReaction>
</comment>
<dbReference type="GO" id="GO:0016020">
    <property type="term" value="C:membrane"/>
    <property type="evidence" value="ECO:0000318"/>
    <property type="project" value="GO_Central"/>
</dbReference>
<dbReference type="Pfam" id="PF00501">
    <property type="entry name" value="AMP-binding"/>
    <property type="match status" value="1"/>
</dbReference>
<evidence type="ECO:0000313" key="15">
    <source>
        <dbReference type="EMBL" id="EDO45504.1"/>
    </source>
</evidence>
<dbReference type="GO" id="GO:0047676">
    <property type="term" value="F:arachidonate-CoA ligase activity"/>
    <property type="evidence" value="ECO:0007669"/>
    <property type="project" value="UniProtKB-EC"/>
</dbReference>
<dbReference type="GO" id="GO:0001676">
    <property type="term" value="P:long-chain fatty acid metabolic process"/>
    <property type="evidence" value="ECO:0000318"/>
    <property type="project" value="GO_Central"/>
</dbReference>
<dbReference type="eggNOG" id="KOG1256">
    <property type="taxonomic scope" value="Eukaryota"/>
</dbReference>
<comment type="catalytic activity">
    <reaction evidence="9">
        <text>15-hydroxy-(5Z,8Z,11Z,13E)-eicosatetraenoate + ATP + CoA = 15-hydroxy-(5Z,8Z,11Z,13E)-eicosatetraenoyl-CoA + AMP + diphosphate</text>
        <dbReference type="Rhea" id="RHEA:52116"/>
        <dbReference type="ChEBI" id="CHEBI:30616"/>
        <dbReference type="ChEBI" id="CHEBI:33019"/>
        <dbReference type="ChEBI" id="CHEBI:57287"/>
        <dbReference type="ChEBI" id="CHEBI:78832"/>
        <dbReference type="ChEBI" id="CHEBI:136409"/>
        <dbReference type="ChEBI" id="CHEBI:456215"/>
    </reaction>
    <physiologicalReaction direction="left-to-right" evidence="9">
        <dbReference type="Rhea" id="RHEA:52117"/>
    </physiologicalReaction>
</comment>
<evidence type="ECO:0000256" key="4">
    <source>
        <dbReference type="ARBA" id="ARBA00022832"/>
    </source>
</evidence>
<evidence type="ECO:0000256" key="10">
    <source>
        <dbReference type="ARBA" id="ARBA00024548"/>
    </source>
</evidence>
<evidence type="ECO:0000256" key="2">
    <source>
        <dbReference type="ARBA" id="ARBA00022598"/>
    </source>
</evidence>
<evidence type="ECO:0000256" key="3">
    <source>
        <dbReference type="ARBA" id="ARBA00022741"/>
    </source>
</evidence>
<evidence type="ECO:0000256" key="13">
    <source>
        <dbReference type="RuleBase" id="RU369030"/>
    </source>
</evidence>
<dbReference type="PROSITE" id="PS00455">
    <property type="entry name" value="AMP_BINDING"/>
    <property type="match status" value="1"/>
</dbReference>
<protein>
    <recommendedName>
        <fullName evidence="13">Long-chain-fatty-acid--CoA ligase</fullName>
        <ecNumber evidence="13">6.2.1.3</ecNumber>
    </recommendedName>
</protein>
<evidence type="ECO:0000256" key="12">
    <source>
        <dbReference type="ARBA" id="ARBA00049139"/>
    </source>
</evidence>
<keyword evidence="5 13" id="KW-0067">ATP-binding</keyword>
<reference evidence="15 16" key="1">
    <citation type="journal article" date="2007" name="Science">
        <title>Sea anemone genome reveals ancestral eumetazoan gene repertoire and genomic organization.</title>
        <authorList>
            <person name="Putnam N.H."/>
            <person name="Srivastava M."/>
            <person name="Hellsten U."/>
            <person name="Dirks B."/>
            <person name="Chapman J."/>
            <person name="Salamov A."/>
            <person name="Terry A."/>
            <person name="Shapiro H."/>
            <person name="Lindquist E."/>
            <person name="Kapitonov V.V."/>
            <person name="Jurka J."/>
            <person name="Genikhovich G."/>
            <person name="Grigoriev I.V."/>
            <person name="Lucas S.M."/>
            <person name="Steele R.E."/>
            <person name="Finnerty J.R."/>
            <person name="Technau U."/>
            <person name="Martindale M.Q."/>
            <person name="Rokhsar D.S."/>
        </authorList>
    </citation>
    <scope>NUCLEOTIDE SEQUENCE [LARGE SCALE GENOMIC DNA]</scope>
    <source>
        <strain evidence="16">CH2 X CH6</strain>
    </source>
</reference>
<keyword evidence="13" id="KW-0443">Lipid metabolism</keyword>
<dbReference type="InterPro" id="IPR045311">
    <property type="entry name" value="LC-FACS_euk"/>
</dbReference>
<evidence type="ECO:0000256" key="6">
    <source>
        <dbReference type="ARBA" id="ARBA00024469"/>
    </source>
</evidence>
<dbReference type="PANTHER" id="PTHR43272:SF33">
    <property type="entry name" value="AMP-BINDING DOMAIN-CONTAINING PROTEIN-RELATED"/>
    <property type="match status" value="1"/>
</dbReference>
<dbReference type="AlphaFoldDB" id="A7RSR2"/>
<comment type="catalytic activity">
    <reaction evidence="10">
        <text>(5Z,8Z,11Z,14Z)-eicosatetraenoate + ATP + CoA = (5Z,8Z,11Z,14Z)-eicosatetraenoyl-CoA + AMP + diphosphate</text>
        <dbReference type="Rhea" id="RHEA:19713"/>
        <dbReference type="ChEBI" id="CHEBI:30616"/>
        <dbReference type="ChEBI" id="CHEBI:32395"/>
        <dbReference type="ChEBI" id="CHEBI:33019"/>
        <dbReference type="ChEBI" id="CHEBI:57287"/>
        <dbReference type="ChEBI" id="CHEBI:57368"/>
        <dbReference type="ChEBI" id="CHEBI:456215"/>
        <dbReference type="EC" id="6.2.1.15"/>
    </reaction>
    <physiologicalReaction direction="left-to-right" evidence="10">
        <dbReference type="Rhea" id="RHEA:19714"/>
    </physiologicalReaction>
</comment>
<dbReference type="Proteomes" id="UP000001593">
    <property type="component" value="Unassembled WGS sequence"/>
</dbReference>
<comment type="catalytic activity">
    <reaction evidence="8">
        <text>12-hydroxy-(5Z,8Z,10E,14Z)-eicosatetraenoate + ATP + CoA = 12-hydroxy-(5Z,8Z,10E,14Z)-eicosatetraenoyl-CoA + AMP + diphosphate</text>
        <dbReference type="Rhea" id="RHEA:52112"/>
        <dbReference type="ChEBI" id="CHEBI:30616"/>
        <dbReference type="ChEBI" id="CHEBI:33019"/>
        <dbReference type="ChEBI" id="CHEBI:57287"/>
        <dbReference type="ChEBI" id="CHEBI:90718"/>
        <dbReference type="ChEBI" id="CHEBI:136408"/>
        <dbReference type="ChEBI" id="CHEBI:456215"/>
    </reaction>
    <physiologicalReaction direction="left-to-right" evidence="8">
        <dbReference type="Rhea" id="RHEA:52113"/>
    </physiologicalReaction>
</comment>
<dbReference type="GO" id="GO:0004467">
    <property type="term" value="F:long-chain fatty acid-CoA ligase activity"/>
    <property type="evidence" value="ECO:0000318"/>
    <property type="project" value="GO_Central"/>
</dbReference>
<evidence type="ECO:0000259" key="14">
    <source>
        <dbReference type="Pfam" id="PF00501"/>
    </source>
</evidence>
<feature type="non-terminal residue" evidence="15">
    <location>
        <position position="630"/>
    </location>
</feature>
<keyword evidence="2 13" id="KW-0436">Ligase</keyword>
<keyword evidence="4 13" id="KW-0276">Fatty acid metabolism</keyword>
<evidence type="ECO:0000256" key="8">
    <source>
        <dbReference type="ARBA" id="ARBA00024495"/>
    </source>
</evidence>
<dbReference type="GO" id="GO:0005524">
    <property type="term" value="F:ATP binding"/>
    <property type="evidence" value="ECO:0007669"/>
    <property type="project" value="UniProtKB-KW"/>
</dbReference>
<evidence type="ECO:0000313" key="16">
    <source>
        <dbReference type="Proteomes" id="UP000001593"/>
    </source>
</evidence>
<dbReference type="EC" id="6.2.1.3" evidence="13"/>
<dbReference type="InterPro" id="IPR020845">
    <property type="entry name" value="AMP-binding_CS"/>
</dbReference>
<dbReference type="SUPFAM" id="SSF56801">
    <property type="entry name" value="Acetyl-CoA synthetase-like"/>
    <property type="match status" value="1"/>
</dbReference>
<evidence type="ECO:0000256" key="11">
    <source>
        <dbReference type="ARBA" id="ARBA00024565"/>
    </source>
</evidence>
<dbReference type="HOGENOM" id="CLU_000022_45_4_1"/>
<dbReference type="STRING" id="45351.A7RSR2"/>
<comment type="similarity">
    <text evidence="1 13">Belongs to the ATP-dependent AMP-binding enzyme family.</text>
</comment>
<keyword evidence="3 13" id="KW-0547">Nucleotide-binding</keyword>
<dbReference type="OMA" id="ISMMDEG"/>
<evidence type="ECO:0000256" key="9">
    <source>
        <dbReference type="ARBA" id="ARBA00024532"/>
    </source>
</evidence>